<protein>
    <recommendedName>
        <fullName evidence="4">DUF4199 domain-containing protein</fullName>
    </recommendedName>
</protein>
<feature type="transmembrane region" description="Helical" evidence="1">
    <location>
        <begin position="39"/>
        <end position="56"/>
    </location>
</feature>
<dbReference type="AlphaFoldDB" id="A0A840TLA4"/>
<gene>
    <name evidence="2" type="ORF">HNQ92_000688</name>
</gene>
<dbReference type="RefSeq" id="WP_184170919.1">
    <property type="nucleotide sequence ID" value="NZ_JACHGF010000001.1"/>
</dbReference>
<dbReference type="EMBL" id="JACHGF010000001">
    <property type="protein sequence ID" value="MBB5282567.1"/>
    <property type="molecule type" value="Genomic_DNA"/>
</dbReference>
<evidence type="ECO:0008006" key="4">
    <source>
        <dbReference type="Google" id="ProtNLM"/>
    </source>
</evidence>
<feature type="transmembrane region" description="Helical" evidence="1">
    <location>
        <begin position="139"/>
        <end position="163"/>
    </location>
</feature>
<keyword evidence="1" id="KW-0812">Transmembrane</keyword>
<dbReference type="Proteomes" id="UP000557307">
    <property type="component" value="Unassembled WGS sequence"/>
</dbReference>
<accession>A0A840TLA4</accession>
<keyword evidence="1" id="KW-1133">Transmembrane helix</keyword>
<feature type="transmembrane region" description="Helical" evidence="1">
    <location>
        <begin position="77"/>
        <end position="97"/>
    </location>
</feature>
<dbReference type="InterPro" id="IPR025250">
    <property type="entry name" value="DUF4199"/>
</dbReference>
<evidence type="ECO:0000313" key="3">
    <source>
        <dbReference type="Proteomes" id="UP000557307"/>
    </source>
</evidence>
<feature type="transmembrane region" description="Helical" evidence="1">
    <location>
        <begin position="12"/>
        <end position="33"/>
    </location>
</feature>
<evidence type="ECO:0000256" key="1">
    <source>
        <dbReference type="SAM" id="Phobius"/>
    </source>
</evidence>
<comment type="caution">
    <text evidence="2">The sequence shown here is derived from an EMBL/GenBank/DDBJ whole genome shotgun (WGS) entry which is preliminary data.</text>
</comment>
<proteinExistence type="predicted"/>
<keyword evidence="1" id="KW-0472">Membrane</keyword>
<keyword evidence="3" id="KW-1185">Reference proteome</keyword>
<name>A0A840TLA4_9BACT</name>
<dbReference type="Pfam" id="PF13858">
    <property type="entry name" value="DUF4199"/>
    <property type="match status" value="1"/>
</dbReference>
<sequence>MQENVSTARVALKYGIITAVVVIVYSTILNLAGLGQNQGATSVAFLFLLGGLIWAMRDFREQNGGFMSYGQGLGIGALLSAIVGLLGSTFMLFYIQFIDNTIFQQSLDRAREDMERRGMDDAQIEQAMEISEKFMSPGAVFLIGVLSYLILGFIISLIVAAVMRRNKPVFE</sequence>
<organism evidence="2 3">
    <name type="scientific">Rhabdobacter roseus</name>
    <dbReference type="NCBI Taxonomy" id="1655419"/>
    <lineage>
        <taxon>Bacteria</taxon>
        <taxon>Pseudomonadati</taxon>
        <taxon>Bacteroidota</taxon>
        <taxon>Cytophagia</taxon>
        <taxon>Cytophagales</taxon>
        <taxon>Cytophagaceae</taxon>
        <taxon>Rhabdobacter</taxon>
    </lineage>
</organism>
<evidence type="ECO:0000313" key="2">
    <source>
        <dbReference type="EMBL" id="MBB5282567.1"/>
    </source>
</evidence>
<reference evidence="2 3" key="1">
    <citation type="submission" date="2020-08" db="EMBL/GenBank/DDBJ databases">
        <title>Genomic Encyclopedia of Type Strains, Phase IV (KMG-IV): sequencing the most valuable type-strain genomes for metagenomic binning, comparative biology and taxonomic classification.</title>
        <authorList>
            <person name="Goeker M."/>
        </authorList>
    </citation>
    <scope>NUCLEOTIDE SEQUENCE [LARGE SCALE GENOMIC DNA]</scope>
    <source>
        <strain evidence="2 3">DSM 105074</strain>
    </source>
</reference>